<keyword evidence="5 6" id="KW-0472">Membrane</keyword>
<keyword evidence="4 6" id="KW-1133">Transmembrane helix</keyword>
<dbReference type="AlphaFoldDB" id="A0A2G6E7V0"/>
<dbReference type="PANTHER" id="PTHR47089:SF1">
    <property type="entry name" value="GUANOSINE ABC TRANSPORTER PERMEASE PROTEIN NUPP"/>
    <property type="match status" value="1"/>
</dbReference>
<comment type="subcellular location">
    <subcellularLocation>
        <location evidence="1">Cell membrane</location>
        <topology evidence="1">Multi-pass membrane protein</topology>
    </subcellularLocation>
</comment>
<feature type="transmembrane region" description="Helical" evidence="6">
    <location>
        <begin position="199"/>
        <end position="217"/>
    </location>
</feature>
<feature type="transmembrane region" description="Helical" evidence="6">
    <location>
        <begin position="320"/>
        <end position="340"/>
    </location>
</feature>
<proteinExistence type="predicted"/>
<feature type="transmembrane region" description="Helical" evidence="6">
    <location>
        <begin position="246"/>
        <end position="269"/>
    </location>
</feature>
<dbReference type="EMBL" id="PDPS01000024">
    <property type="protein sequence ID" value="PID57997.1"/>
    <property type="molecule type" value="Genomic_DNA"/>
</dbReference>
<dbReference type="InterPro" id="IPR001851">
    <property type="entry name" value="ABC_transp_permease"/>
</dbReference>
<comment type="caution">
    <text evidence="7">The sequence shown here is derived from an EMBL/GenBank/DDBJ whole genome shotgun (WGS) entry which is preliminary data.</text>
</comment>
<dbReference type="CDD" id="cd06580">
    <property type="entry name" value="TM_PBP1_transp_TpRbsC_like"/>
    <property type="match status" value="1"/>
</dbReference>
<dbReference type="Pfam" id="PF02653">
    <property type="entry name" value="BPD_transp_2"/>
    <property type="match status" value="1"/>
</dbReference>
<evidence type="ECO:0000256" key="5">
    <source>
        <dbReference type="ARBA" id="ARBA00023136"/>
    </source>
</evidence>
<dbReference type="GO" id="GO:0005886">
    <property type="term" value="C:plasma membrane"/>
    <property type="evidence" value="ECO:0007669"/>
    <property type="project" value="UniProtKB-SubCell"/>
</dbReference>
<feature type="transmembrane region" description="Helical" evidence="6">
    <location>
        <begin position="67"/>
        <end position="86"/>
    </location>
</feature>
<accession>A0A2G6E7V0</accession>
<reference evidence="7 8" key="1">
    <citation type="submission" date="2017-10" db="EMBL/GenBank/DDBJ databases">
        <title>Novel microbial diversity and functional potential in the marine mammal oral microbiome.</title>
        <authorList>
            <person name="Dudek N.K."/>
            <person name="Sun C.L."/>
            <person name="Burstein D."/>
            <person name="Kantor R.S."/>
            <person name="Aliaga Goltsman D.S."/>
            <person name="Bik E.M."/>
            <person name="Thomas B.C."/>
            <person name="Banfield J.F."/>
            <person name="Relman D.A."/>
        </authorList>
    </citation>
    <scope>NUCLEOTIDE SEQUENCE [LARGE SCALE GENOMIC DNA]</scope>
    <source>
        <strain evidence="7">DOLZORAL124_49_17</strain>
    </source>
</reference>
<evidence type="ECO:0000313" key="8">
    <source>
        <dbReference type="Proteomes" id="UP000229740"/>
    </source>
</evidence>
<evidence type="ECO:0000256" key="2">
    <source>
        <dbReference type="ARBA" id="ARBA00022475"/>
    </source>
</evidence>
<dbReference type="GO" id="GO:0022857">
    <property type="term" value="F:transmembrane transporter activity"/>
    <property type="evidence" value="ECO:0007669"/>
    <property type="project" value="InterPro"/>
</dbReference>
<keyword evidence="3 6" id="KW-0812">Transmembrane</keyword>
<feature type="transmembrane region" description="Helical" evidence="6">
    <location>
        <begin position="115"/>
        <end position="135"/>
    </location>
</feature>
<sequence>MQVLLETREIKSNAIKFLAPIVIILLALTAAACPLLWMRVNPLAAYTSIISGSCGDIYGISETLVKAVPLMLCGLAVAFPLTANRWNLGAEGQFIMGAFGASAVALSMPQLPGMILLPLMLIGGFAAGAFWGWIPGILNVRFNISEIIVSLMMNYIAVNWVSYLVYGPMRDRHAYSNFPFSPKFVQHAWLPRIIQGTRLHLGIVFAVLAAIILYVIIQKTRFGYEIRMVGANPRSARYGGIDTAKLVVLTMAAAGGIAALAGVGEVAALHHQLRRDIAVGYGYTAIPVAMLGKGHPLGILVSSLVFAALLVGGSNMQQDFGVPVALVSIIQALIVLFVVAGETLQKYRIRIVRGS</sequence>
<feature type="transmembrane region" description="Helical" evidence="6">
    <location>
        <begin position="147"/>
        <end position="166"/>
    </location>
</feature>
<dbReference type="PANTHER" id="PTHR47089">
    <property type="entry name" value="ABC TRANSPORTER, PERMEASE PROTEIN"/>
    <property type="match status" value="1"/>
</dbReference>
<dbReference type="Proteomes" id="UP000229740">
    <property type="component" value="Unassembled WGS sequence"/>
</dbReference>
<evidence type="ECO:0000256" key="4">
    <source>
        <dbReference type="ARBA" id="ARBA00022989"/>
    </source>
</evidence>
<feature type="transmembrane region" description="Helical" evidence="6">
    <location>
        <begin position="92"/>
        <end position="108"/>
    </location>
</feature>
<name>A0A2G6E7V0_9BACT</name>
<feature type="transmembrane region" description="Helical" evidence="6">
    <location>
        <begin position="17"/>
        <end position="37"/>
    </location>
</feature>
<gene>
    <name evidence="7" type="ORF">CSB45_04725</name>
</gene>
<organism evidence="7 8">
    <name type="scientific">candidate division KSB3 bacterium</name>
    <dbReference type="NCBI Taxonomy" id="2044937"/>
    <lineage>
        <taxon>Bacteria</taxon>
        <taxon>candidate division KSB3</taxon>
    </lineage>
</organism>
<protein>
    <submittedName>
        <fullName evidence="7">Ribose ABC transporter permease</fullName>
    </submittedName>
</protein>
<evidence type="ECO:0000313" key="7">
    <source>
        <dbReference type="EMBL" id="PID57997.1"/>
    </source>
</evidence>
<evidence type="ECO:0000256" key="1">
    <source>
        <dbReference type="ARBA" id="ARBA00004651"/>
    </source>
</evidence>
<keyword evidence="2" id="KW-1003">Cell membrane</keyword>
<evidence type="ECO:0000256" key="6">
    <source>
        <dbReference type="SAM" id="Phobius"/>
    </source>
</evidence>
<evidence type="ECO:0000256" key="3">
    <source>
        <dbReference type="ARBA" id="ARBA00022692"/>
    </source>
</evidence>
<feature type="transmembrane region" description="Helical" evidence="6">
    <location>
        <begin position="297"/>
        <end position="314"/>
    </location>
</feature>